<dbReference type="PANTHER" id="PTHR21087:SF16">
    <property type="entry name" value="SHIKIMATE KINASE 1, CHLOROPLASTIC"/>
    <property type="match status" value="1"/>
</dbReference>
<evidence type="ECO:0000256" key="2">
    <source>
        <dbReference type="ARBA" id="ARBA00006997"/>
    </source>
</evidence>
<keyword evidence="11" id="KW-0479">Metal-binding</keyword>
<dbReference type="PRINTS" id="PR01100">
    <property type="entry name" value="SHIKIMTKNASE"/>
</dbReference>
<evidence type="ECO:0000256" key="10">
    <source>
        <dbReference type="ARBA" id="ARBA00048567"/>
    </source>
</evidence>
<dbReference type="InterPro" id="IPR031322">
    <property type="entry name" value="Shikimate/glucono_kinase"/>
</dbReference>
<proteinExistence type="inferred from homology"/>
<comment type="pathway">
    <text evidence="1 11">Metabolic intermediate biosynthesis; chorismate biosynthesis; chorismate from D-erythrose 4-phosphate and phosphoenolpyruvate: step 5/7.</text>
</comment>
<keyword evidence="9 11" id="KW-0057">Aromatic amino acid biosynthesis</keyword>
<dbReference type="InterPro" id="IPR000623">
    <property type="entry name" value="Shikimate_kinase/TSH1"/>
</dbReference>
<dbReference type="InterPro" id="IPR023000">
    <property type="entry name" value="Shikimate_kinase_CS"/>
</dbReference>
<dbReference type="EMBL" id="CP000698">
    <property type="protein sequence ID" value="ABQ26009.1"/>
    <property type="molecule type" value="Genomic_DNA"/>
</dbReference>
<keyword evidence="4 11" id="KW-0028">Amino-acid biosynthesis</keyword>
<dbReference type="OrthoDB" id="9800332at2"/>
<comment type="function">
    <text evidence="11">Catalyzes the specific phosphorylation of the 3-hydroxyl group of shikimic acid using ATP as a cosubstrate.</text>
</comment>
<comment type="caution">
    <text evidence="11">Lacks conserved residue(s) required for the propagation of feature annotation.</text>
</comment>
<dbReference type="InterPro" id="IPR027417">
    <property type="entry name" value="P-loop_NTPase"/>
</dbReference>
<accession>A5GF04</accession>
<protein>
    <recommendedName>
        <fullName evidence="3 11">Shikimate kinase</fullName>
        <shortName evidence="11">SK</shortName>
        <ecNumber evidence="3 11">2.7.1.71</ecNumber>
    </recommendedName>
</protein>
<dbReference type="GO" id="GO:0009073">
    <property type="term" value="P:aromatic amino acid family biosynthetic process"/>
    <property type="evidence" value="ECO:0007669"/>
    <property type="project" value="UniProtKB-KW"/>
</dbReference>
<evidence type="ECO:0000256" key="3">
    <source>
        <dbReference type="ARBA" id="ARBA00012154"/>
    </source>
</evidence>
<keyword evidence="5 11" id="KW-0808">Transferase</keyword>
<comment type="similarity">
    <text evidence="2 11">Belongs to the shikimate kinase family.</text>
</comment>
<dbReference type="GO" id="GO:0005829">
    <property type="term" value="C:cytosol"/>
    <property type="evidence" value="ECO:0007669"/>
    <property type="project" value="TreeGrafter"/>
</dbReference>
<evidence type="ECO:0000256" key="9">
    <source>
        <dbReference type="ARBA" id="ARBA00023141"/>
    </source>
</evidence>
<dbReference type="AlphaFoldDB" id="A5GF04"/>
<evidence type="ECO:0000313" key="13">
    <source>
        <dbReference type="Proteomes" id="UP000006695"/>
    </source>
</evidence>
<dbReference type="KEGG" id="gur:Gura_1819"/>
<dbReference type="GO" id="GO:0005524">
    <property type="term" value="F:ATP binding"/>
    <property type="evidence" value="ECO:0007669"/>
    <property type="project" value="UniProtKB-UniRule"/>
</dbReference>
<evidence type="ECO:0000256" key="1">
    <source>
        <dbReference type="ARBA" id="ARBA00004842"/>
    </source>
</evidence>
<dbReference type="SUPFAM" id="SSF52540">
    <property type="entry name" value="P-loop containing nucleoside triphosphate hydrolases"/>
    <property type="match status" value="1"/>
</dbReference>
<dbReference type="Proteomes" id="UP000006695">
    <property type="component" value="Chromosome"/>
</dbReference>
<organism evidence="12 13">
    <name type="scientific">Geotalea uraniireducens (strain Rf4)</name>
    <name type="common">Geobacter uraniireducens</name>
    <dbReference type="NCBI Taxonomy" id="351605"/>
    <lineage>
        <taxon>Bacteria</taxon>
        <taxon>Pseudomonadati</taxon>
        <taxon>Thermodesulfobacteriota</taxon>
        <taxon>Desulfuromonadia</taxon>
        <taxon>Geobacterales</taxon>
        <taxon>Geobacteraceae</taxon>
        <taxon>Geotalea</taxon>
    </lineage>
</organism>
<feature type="binding site" evidence="11">
    <location>
        <position position="33"/>
    </location>
    <ligand>
        <name>substrate</name>
    </ligand>
</feature>
<comment type="catalytic activity">
    <reaction evidence="10 11">
        <text>shikimate + ATP = 3-phosphoshikimate + ADP + H(+)</text>
        <dbReference type="Rhea" id="RHEA:13121"/>
        <dbReference type="ChEBI" id="CHEBI:15378"/>
        <dbReference type="ChEBI" id="CHEBI:30616"/>
        <dbReference type="ChEBI" id="CHEBI:36208"/>
        <dbReference type="ChEBI" id="CHEBI:145989"/>
        <dbReference type="ChEBI" id="CHEBI:456216"/>
        <dbReference type="EC" id="2.7.1.71"/>
    </reaction>
</comment>
<feature type="binding site" evidence="11">
    <location>
        <position position="117"/>
    </location>
    <ligand>
        <name>ATP</name>
        <dbReference type="ChEBI" id="CHEBI:30616"/>
    </ligand>
</feature>
<evidence type="ECO:0000256" key="5">
    <source>
        <dbReference type="ARBA" id="ARBA00022679"/>
    </source>
</evidence>
<dbReference type="CDD" id="cd00464">
    <property type="entry name" value="SK"/>
    <property type="match status" value="1"/>
</dbReference>
<evidence type="ECO:0000256" key="11">
    <source>
        <dbReference type="HAMAP-Rule" id="MF_00109"/>
    </source>
</evidence>
<dbReference type="RefSeq" id="WP_011938714.1">
    <property type="nucleotide sequence ID" value="NC_009483.1"/>
</dbReference>
<comment type="subcellular location">
    <subcellularLocation>
        <location evidence="11">Cytoplasm</location>
    </subcellularLocation>
</comment>
<dbReference type="UniPathway" id="UPA00053">
    <property type="reaction ID" value="UER00088"/>
</dbReference>
<dbReference type="Pfam" id="PF01202">
    <property type="entry name" value="SKI"/>
    <property type="match status" value="1"/>
</dbReference>
<dbReference type="Gene3D" id="3.40.50.300">
    <property type="entry name" value="P-loop containing nucleotide triphosphate hydrolases"/>
    <property type="match status" value="1"/>
</dbReference>
<evidence type="ECO:0000313" key="12">
    <source>
        <dbReference type="EMBL" id="ABQ26009.1"/>
    </source>
</evidence>
<keyword evidence="11" id="KW-0963">Cytoplasm</keyword>
<dbReference type="PANTHER" id="PTHR21087">
    <property type="entry name" value="SHIKIMATE KINASE"/>
    <property type="match status" value="1"/>
</dbReference>
<dbReference type="HOGENOM" id="CLU_057607_4_0_7"/>
<evidence type="ECO:0000256" key="4">
    <source>
        <dbReference type="ARBA" id="ARBA00022605"/>
    </source>
</evidence>
<comment type="subunit">
    <text evidence="11">Monomer.</text>
</comment>
<dbReference type="PROSITE" id="PS50007">
    <property type="entry name" value="PIPLC_X_DOMAIN"/>
    <property type="match status" value="1"/>
</dbReference>
<dbReference type="GO" id="GO:0004765">
    <property type="term" value="F:shikimate kinase activity"/>
    <property type="evidence" value="ECO:0007669"/>
    <property type="project" value="UniProtKB-UniRule"/>
</dbReference>
<dbReference type="HAMAP" id="MF_00109">
    <property type="entry name" value="Shikimate_kinase"/>
    <property type="match status" value="1"/>
</dbReference>
<evidence type="ECO:0000256" key="7">
    <source>
        <dbReference type="ARBA" id="ARBA00022777"/>
    </source>
</evidence>
<keyword evidence="7 11" id="KW-0418">Kinase</keyword>
<name>A5GF04_GEOUR</name>
<feature type="binding site" evidence="11">
    <location>
        <position position="57"/>
    </location>
    <ligand>
        <name>substrate</name>
    </ligand>
</feature>
<dbReference type="EC" id="2.7.1.71" evidence="3 11"/>
<keyword evidence="11" id="KW-0460">Magnesium</keyword>
<feature type="binding site" evidence="11">
    <location>
        <position position="15"/>
    </location>
    <ligand>
        <name>Mg(2+)</name>
        <dbReference type="ChEBI" id="CHEBI:18420"/>
    </ligand>
</feature>
<sequence length="169" mass="18683">MKNVFLTGFMGTGKSSVGKILAERLGCQFIDLDALIVAEAGMSIKEIFAAHGEPYFRALEADLVRRLISEKGAVVSTGGGVVIDPENRRLMRENGVVVNLTATVHAIRERLAADNERPLLQDDNSLEKIVSMLAEREPFYRDADIRIDTTGKGVEDIVLQILVWLKRES</sequence>
<evidence type="ECO:0000256" key="6">
    <source>
        <dbReference type="ARBA" id="ARBA00022741"/>
    </source>
</evidence>
<dbReference type="GO" id="GO:0009423">
    <property type="term" value="P:chorismate biosynthetic process"/>
    <property type="evidence" value="ECO:0007669"/>
    <property type="project" value="UniProtKB-UniRule"/>
</dbReference>
<feature type="binding site" evidence="11">
    <location>
        <position position="79"/>
    </location>
    <ligand>
        <name>substrate</name>
    </ligand>
</feature>
<gene>
    <name evidence="11" type="primary">aroK</name>
    <name evidence="12" type="ordered locus">Gura_1819</name>
</gene>
<dbReference type="GO" id="GO:0000287">
    <property type="term" value="F:magnesium ion binding"/>
    <property type="evidence" value="ECO:0007669"/>
    <property type="project" value="UniProtKB-UniRule"/>
</dbReference>
<dbReference type="STRING" id="351605.Gura_1819"/>
<reference evidence="12 13" key="1">
    <citation type="submission" date="2007-05" db="EMBL/GenBank/DDBJ databases">
        <title>Complete sequence of Geobacter uraniireducens Rf4.</title>
        <authorList>
            <consortium name="US DOE Joint Genome Institute"/>
            <person name="Copeland A."/>
            <person name="Lucas S."/>
            <person name="Lapidus A."/>
            <person name="Barry K."/>
            <person name="Detter J.C."/>
            <person name="Glavina del Rio T."/>
            <person name="Hammon N."/>
            <person name="Israni S."/>
            <person name="Dalin E."/>
            <person name="Tice H."/>
            <person name="Pitluck S."/>
            <person name="Chertkov O."/>
            <person name="Brettin T."/>
            <person name="Bruce D."/>
            <person name="Han C."/>
            <person name="Schmutz J."/>
            <person name="Larimer F."/>
            <person name="Land M."/>
            <person name="Hauser L."/>
            <person name="Kyrpides N."/>
            <person name="Mikhailova N."/>
            <person name="Shelobolina E."/>
            <person name="Aklujkar M."/>
            <person name="Lovley D."/>
            <person name="Richardson P."/>
        </authorList>
    </citation>
    <scope>NUCLEOTIDE SEQUENCE [LARGE SCALE GENOMIC DNA]</scope>
    <source>
        <strain evidence="12 13">Rf4</strain>
    </source>
</reference>
<keyword evidence="6 11" id="KW-0547">Nucleotide-binding</keyword>
<feature type="binding site" evidence="11">
    <location>
        <position position="136"/>
    </location>
    <ligand>
        <name>substrate</name>
    </ligand>
</feature>
<dbReference type="GO" id="GO:0008652">
    <property type="term" value="P:amino acid biosynthetic process"/>
    <property type="evidence" value="ECO:0007669"/>
    <property type="project" value="UniProtKB-KW"/>
</dbReference>
<keyword evidence="13" id="KW-1185">Reference proteome</keyword>
<comment type="cofactor">
    <cofactor evidence="11">
        <name>Mg(2+)</name>
        <dbReference type="ChEBI" id="CHEBI:18420"/>
    </cofactor>
    <text evidence="11">Binds 1 Mg(2+) ion per subunit.</text>
</comment>
<keyword evidence="8 11" id="KW-0067">ATP-binding</keyword>
<dbReference type="PROSITE" id="PS01128">
    <property type="entry name" value="SHIKIMATE_KINASE"/>
    <property type="match status" value="1"/>
</dbReference>
<evidence type="ECO:0000256" key="8">
    <source>
        <dbReference type="ARBA" id="ARBA00022840"/>
    </source>
</evidence>
<feature type="binding site" evidence="11">
    <location>
        <begin position="11"/>
        <end position="16"/>
    </location>
    <ligand>
        <name>ATP</name>
        <dbReference type="ChEBI" id="CHEBI:30616"/>
    </ligand>
</feature>